<dbReference type="Gene3D" id="3.30.160.60">
    <property type="entry name" value="Classic Zinc Finger"/>
    <property type="match status" value="1"/>
</dbReference>
<evidence type="ECO:0000256" key="4">
    <source>
        <dbReference type="ARBA" id="ARBA00022771"/>
    </source>
</evidence>
<sequence length="182" mass="20117">MQYIPIGRDNIEKDLAMKRGIDEIGEVDSRDDIANCLMLLSKVGETELSNNSKGGRIFRCKTCNRQFSSFQALGGHRASHKKPKLTGGDLLYDLPRKAKTHECPICGLEFSVGQALGGHMRRHRIRIRGGVAVNEGSVQRAMPVLKKPGANSKMVLCLDLNLTPLENDLNLNLRTTAVDCFI</sequence>
<accession>A0AAD7KX84</accession>
<proteinExistence type="predicted"/>
<dbReference type="PROSITE" id="PS00028">
    <property type="entry name" value="ZINC_FINGER_C2H2_1"/>
    <property type="match status" value="2"/>
</dbReference>
<gene>
    <name evidence="11" type="ORF">O6P43_028273</name>
</gene>
<dbReference type="EMBL" id="JARAOO010000012">
    <property type="protein sequence ID" value="KAJ7947694.1"/>
    <property type="molecule type" value="Genomic_DNA"/>
</dbReference>
<keyword evidence="12" id="KW-1185">Reference proteome</keyword>
<feature type="domain" description="C2H2-type" evidence="10">
    <location>
        <begin position="58"/>
        <end position="85"/>
    </location>
</feature>
<dbReference type="GO" id="GO:0006950">
    <property type="term" value="P:response to stress"/>
    <property type="evidence" value="ECO:0007669"/>
    <property type="project" value="TreeGrafter"/>
</dbReference>
<name>A0AAD7KX84_QUISA</name>
<dbReference type="Proteomes" id="UP001163823">
    <property type="component" value="Chromosome 12"/>
</dbReference>
<evidence type="ECO:0000256" key="2">
    <source>
        <dbReference type="ARBA" id="ARBA00022723"/>
    </source>
</evidence>
<protein>
    <submittedName>
        <fullName evidence="11">Zinc finger protein</fullName>
    </submittedName>
</protein>
<dbReference type="Pfam" id="PF13912">
    <property type="entry name" value="zf-C2H2_6"/>
    <property type="match status" value="2"/>
</dbReference>
<reference evidence="11" key="1">
    <citation type="journal article" date="2023" name="Science">
        <title>Elucidation of the pathway for biosynthesis of saponin adjuvants from the soapbark tree.</title>
        <authorList>
            <person name="Reed J."/>
            <person name="Orme A."/>
            <person name="El-Demerdash A."/>
            <person name="Owen C."/>
            <person name="Martin L.B.B."/>
            <person name="Misra R.C."/>
            <person name="Kikuchi S."/>
            <person name="Rejzek M."/>
            <person name="Martin A.C."/>
            <person name="Harkess A."/>
            <person name="Leebens-Mack J."/>
            <person name="Louveau T."/>
            <person name="Stephenson M.J."/>
            <person name="Osbourn A."/>
        </authorList>
    </citation>
    <scope>NUCLEOTIDE SEQUENCE</scope>
    <source>
        <strain evidence="11">S10</strain>
    </source>
</reference>
<comment type="caution">
    <text evidence="11">The sequence shown here is derived from an EMBL/GenBank/DDBJ whole genome shotgun (WGS) entry which is preliminary data.</text>
</comment>
<keyword evidence="2" id="KW-0479">Metal-binding</keyword>
<evidence type="ECO:0000256" key="9">
    <source>
        <dbReference type="PROSITE-ProRule" id="PRU00042"/>
    </source>
</evidence>
<dbReference type="GO" id="GO:0010200">
    <property type="term" value="P:response to chitin"/>
    <property type="evidence" value="ECO:0007669"/>
    <property type="project" value="TreeGrafter"/>
</dbReference>
<dbReference type="PANTHER" id="PTHR26374">
    <property type="entry name" value="ZINC FINGER PROTEIN ZAT5"/>
    <property type="match status" value="1"/>
</dbReference>
<keyword evidence="3" id="KW-0677">Repeat</keyword>
<feature type="domain" description="C2H2-type" evidence="10">
    <location>
        <begin position="101"/>
        <end position="123"/>
    </location>
</feature>
<evidence type="ECO:0000256" key="3">
    <source>
        <dbReference type="ARBA" id="ARBA00022737"/>
    </source>
</evidence>
<keyword evidence="8" id="KW-0539">Nucleus</keyword>
<dbReference type="GO" id="GO:0005634">
    <property type="term" value="C:nucleus"/>
    <property type="evidence" value="ECO:0007669"/>
    <property type="project" value="UniProtKB-SubCell"/>
</dbReference>
<keyword evidence="7" id="KW-0804">Transcription</keyword>
<dbReference type="AlphaFoldDB" id="A0AAD7KX84"/>
<keyword evidence="5" id="KW-0862">Zinc</keyword>
<dbReference type="InterPro" id="IPR013087">
    <property type="entry name" value="Znf_C2H2_type"/>
</dbReference>
<evidence type="ECO:0000313" key="11">
    <source>
        <dbReference type="EMBL" id="KAJ7947694.1"/>
    </source>
</evidence>
<dbReference type="PANTHER" id="PTHR26374:SF379">
    <property type="entry name" value="ZINC FINGER PROTEIN ZAT12"/>
    <property type="match status" value="1"/>
</dbReference>
<organism evidence="11 12">
    <name type="scientific">Quillaja saponaria</name>
    <name type="common">Soap bark tree</name>
    <dbReference type="NCBI Taxonomy" id="32244"/>
    <lineage>
        <taxon>Eukaryota</taxon>
        <taxon>Viridiplantae</taxon>
        <taxon>Streptophyta</taxon>
        <taxon>Embryophyta</taxon>
        <taxon>Tracheophyta</taxon>
        <taxon>Spermatophyta</taxon>
        <taxon>Magnoliopsida</taxon>
        <taxon>eudicotyledons</taxon>
        <taxon>Gunneridae</taxon>
        <taxon>Pentapetalae</taxon>
        <taxon>rosids</taxon>
        <taxon>fabids</taxon>
        <taxon>Fabales</taxon>
        <taxon>Quillajaceae</taxon>
        <taxon>Quillaja</taxon>
    </lineage>
</organism>
<evidence type="ECO:0000313" key="12">
    <source>
        <dbReference type="Proteomes" id="UP001163823"/>
    </source>
</evidence>
<dbReference type="PROSITE" id="PS50157">
    <property type="entry name" value="ZINC_FINGER_C2H2_2"/>
    <property type="match status" value="2"/>
</dbReference>
<evidence type="ECO:0000256" key="7">
    <source>
        <dbReference type="ARBA" id="ARBA00023163"/>
    </source>
</evidence>
<dbReference type="GO" id="GO:0008270">
    <property type="term" value="F:zinc ion binding"/>
    <property type="evidence" value="ECO:0007669"/>
    <property type="project" value="UniProtKB-KW"/>
</dbReference>
<keyword evidence="4 9" id="KW-0863">Zinc-finger</keyword>
<evidence type="ECO:0000259" key="10">
    <source>
        <dbReference type="PROSITE" id="PS50157"/>
    </source>
</evidence>
<evidence type="ECO:0000256" key="5">
    <source>
        <dbReference type="ARBA" id="ARBA00022833"/>
    </source>
</evidence>
<evidence type="ECO:0000256" key="6">
    <source>
        <dbReference type="ARBA" id="ARBA00023015"/>
    </source>
</evidence>
<keyword evidence="6" id="KW-0805">Transcription regulation</keyword>
<comment type="subcellular location">
    <subcellularLocation>
        <location evidence="1">Nucleus</location>
    </subcellularLocation>
</comment>
<evidence type="ECO:0000256" key="1">
    <source>
        <dbReference type="ARBA" id="ARBA00004123"/>
    </source>
</evidence>
<dbReference type="SMART" id="SM00355">
    <property type="entry name" value="ZnF_C2H2"/>
    <property type="match status" value="2"/>
</dbReference>
<dbReference type="SUPFAM" id="SSF57667">
    <property type="entry name" value="beta-beta-alpha zinc fingers"/>
    <property type="match status" value="1"/>
</dbReference>
<dbReference type="KEGG" id="qsa:O6P43_028273"/>
<evidence type="ECO:0000256" key="8">
    <source>
        <dbReference type="ARBA" id="ARBA00023242"/>
    </source>
</evidence>
<dbReference type="InterPro" id="IPR036236">
    <property type="entry name" value="Znf_C2H2_sf"/>
</dbReference>